<evidence type="ECO:0000313" key="1">
    <source>
        <dbReference type="EMBL" id="MCS4488389.1"/>
    </source>
</evidence>
<sequence length="47" mass="5449">MKEITETKYPLMTKKEELSCTIEETKNNQNMSECFSDVASLMESLKD</sequence>
<protein>
    <submittedName>
        <fullName evidence="1">Uncharacterized protein</fullName>
    </submittedName>
</protein>
<accession>A0ABT2F7J2</accession>
<name>A0ABT2F7J2_9STRE</name>
<organism evidence="1 2">
    <name type="scientific">Streptococcus sciuri</name>
    <dbReference type="NCBI Taxonomy" id="2973939"/>
    <lineage>
        <taxon>Bacteria</taxon>
        <taxon>Bacillati</taxon>
        <taxon>Bacillota</taxon>
        <taxon>Bacilli</taxon>
        <taxon>Lactobacillales</taxon>
        <taxon>Streptococcaceae</taxon>
        <taxon>Streptococcus</taxon>
    </lineage>
</organism>
<comment type="caution">
    <text evidence="1">The sequence shown here is derived from an EMBL/GenBank/DDBJ whole genome shotgun (WGS) entry which is preliminary data.</text>
</comment>
<proteinExistence type="predicted"/>
<gene>
    <name evidence="1" type="ORF">NXS10_05385</name>
</gene>
<dbReference type="Proteomes" id="UP001206548">
    <property type="component" value="Unassembled WGS sequence"/>
</dbReference>
<dbReference type="RefSeq" id="WP_259138510.1">
    <property type="nucleotide sequence ID" value="NZ_JANUXX010000005.1"/>
</dbReference>
<evidence type="ECO:0000313" key="2">
    <source>
        <dbReference type="Proteomes" id="UP001206548"/>
    </source>
</evidence>
<keyword evidence="2" id="KW-1185">Reference proteome</keyword>
<reference evidence="1 2" key="1">
    <citation type="journal article" date="2023" name="Int. J. Syst. Evol. Microbiol.">
        <title>Streptococcus sciuri sp. nov., Staphylococcus marylandisciuri sp. nov. and Staphylococcus americanisciuri sp. nov., isolated from faeces of eastern grey squirrel (Sciurus carolinensis).</title>
        <authorList>
            <person name="Volokhov D.V."/>
            <person name="Zagorodnyaya T.A."/>
            <person name="Furtak V.A."/>
            <person name="Nattanmai G."/>
            <person name="Randall L."/>
            <person name="Jose S."/>
            <person name="Gao Y."/>
            <person name="Eisenberg T."/>
            <person name="Delmonte P."/>
            <person name="Blom J."/>
            <person name="Mitchell K.K."/>
        </authorList>
    </citation>
    <scope>NUCLEOTIDE SEQUENCE [LARGE SCALE GENOMIC DNA]</scope>
    <source>
        <strain evidence="1 2">SQ9-PEA</strain>
    </source>
</reference>
<dbReference type="EMBL" id="JANUXX010000005">
    <property type="protein sequence ID" value="MCS4488389.1"/>
    <property type="molecule type" value="Genomic_DNA"/>
</dbReference>